<feature type="non-terminal residue" evidence="3">
    <location>
        <position position="1"/>
    </location>
</feature>
<accession>A0A7J6TA02</accession>
<name>A0A7J6TA02_PEROL</name>
<evidence type="ECO:0000313" key="4">
    <source>
        <dbReference type="Proteomes" id="UP000553632"/>
    </source>
</evidence>
<reference evidence="4 5" key="1">
    <citation type="submission" date="2020-04" db="EMBL/GenBank/DDBJ databases">
        <title>Perkinsus olseni comparative genomics.</title>
        <authorList>
            <person name="Bogema D.R."/>
        </authorList>
    </citation>
    <scope>NUCLEOTIDE SEQUENCE [LARGE SCALE GENOMIC DNA]</scope>
    <source>
        <strain evidence="3">ATCC PRA-205</strain>
        <strain evidence="2 4">ATCC PRA-207</strain>
    </source>
</reference>
<dbReference type="EMBL" id="JABANM010008927">
    <property type="protein sequence ID" value="KAF4741771.1"/>
    <property type="molecule type" value="Genomic_DNA"/>
</dbReference>
<feature type="chain" id="PRO_5036205809" evidence="1">
    <location>
        <begin position="18"/>
        <end position="161"/>
    </location>
</feature>
<dbReference type="Proteomes" id="UP000553632">
    <property type="component" value="Unassembled WGS sequence"/>
</dbReference>
<evidence type="ECO:0000313" key="5">
    <source>
        <dbReference type="Proteomes" id="UP000574390"/>
    </source>
</evidence>
<proteinExistence type="predicted"/>
<evidence type="ECO:0000313" key="2">
    <source>
        <dbReference type="EMBL" id="KAF4688751.1"/>
    </source>
</evidence>
<dbReference type="Proteomes" id="UP000574390">
    <property type="component" value="Unassembled WGS sequence"/>
</dbReference>
<evidence type="ECO:0000256" key="1">
    <source>
        <dbReference type="SAM" id="SignalP"/>
    </source>
</evidence>
<sequence length="161" mass="18246">MLIHCLLVYAVLSVVDGAPIRGSPDACSDQHPRTNWAEVQQYLHRAIDEFDPASPLNITRGMAGLSDYIARETDILEGWQLDNNDCWFGYALPWLMISPHLLRTEETAQLEAEALSFLILCPWQFWILTSPWRPLEVLLAVSRMLNRANDVSEPCPALPET</sequence>
<organism evidence="3 5">
    <name type="scientific">Perkinsus olseni</name>
    <name type="common">Perkinsus atlanticus</name>
    <dbReference type="NCBI Taxonomy" id="32597"/>
    <lineage>
        <taxon>Eukaryota</taxon>
        <taxon>Sar</taxon>
        <taxon>Alveolata</taxon>
        <taxon>Perkinsozoa</taxon>
        <taxon>Perkinsea</taxon>
        <taxon>Perkinsida</taxon>
        <taxon>Perkinsidae</taxon>
        <taxon>Perkinsus</taxon>
    </lineage>
</organism>
<gene>
    <name evidence="3" type="ORF">FOZ62_006830</name>
    <name evidence="2" type="ORF">FOZ63_014857</name>
</gene>
<keyword evidence="4" id="KW-1185">Reference proteome</keyword>
<feature type="signal peptide" evidence="1">
    <location>
        <begin position="1"/>
        <end position="17"/>
    </location>
</feature>
<dbReference type="EMBL" id="JABANO010039920">
    <property type="protein sequence ID" value="KAF4688751.1"/>
    <property type="molecule type" value="Genomic_DNA"/>
</dbReference>
<protein>
    <submittedName>
        <fullName evidence="3">Uncharacterized protein</fullName>
    </submittedName>
</protein>
<evidence type="ECO:0000313" key="3">
    <source>
        <dbReference type="EMBL" id="KAF4741771.1"/>
    </source>
</evidence>
<keyword evidence="1" id="KW-0732">Signal</keyword>
<comment type="caution">
    <text evidence="3">The sequence shown here is derived from an EMBL/GenBank/DDBJ whole genome shotgun (WGS) entry which is preliminary data.</text>
</comment>
<dbReference type="AlphaFoldDB" id="A0A7J6TA02"/>